<evidence type="ECO:0000313" key="2">
    <source>
        <dbReference type="EMBL" id="ODQ75957.1"/>
    </source>
</evidence>
<gene>
    <name evidence="2" type="ORF">LIPSTDRAFT_91403</name>
</gene>
<dbReference type="InterPro" id="IPR052635">
    <property type="entry name" value="Sec_Metab_Biosynth_Reg"/>
</dbReference>
<evidence type="ECO:0008006" key="4">
    <source>
        <dbReference type="Google" id="ProtNLM"/>
    </source>
</evidence>
<organism evidence="2 3">
    <name type="scientific">Lipomyces starkeyi NRRL Y-11557</name>
    <dbReference type="NCBI Taxonomy" id="675824"/>
    <lineage>
        <taxon>Eukaryota</taxon>
        <taxon>Fungi</taxon>
        <taxon>Dikarya</taxon>
        <taxon>Ascomycota</taxon>
        <taxon>Saccharomycotina</taxon>
        <taxon>Lipomycetes</taxon>
        <taxon>Lipomycetales</taxon>
        <taxon>Lipomycetaceae</taxon>
        <taxon>Lipomyces</taxon>
    </lineage>
</organism>
<proteinExistence type="predicted"/>
<dbReference type="PANTHER" id="PTHR39607:SF2">
    <property type="entry name" value="BZIP DOMAIN-CONTAINING PROTEIN"/>
    <property type="match status" value="1"/>
</dbReference>
<evidence type="ECO:0000313" key="3">
    <source>
        <dbReference type="Proteomes" id="UP000094385"/>
    </source>
</evidence>
<feature type="region of interest" description="Disordered" evidence="1">
    <location>
        <begin position="60"/>
        <end position="136"/>
    </location>
</feature>
<dbReference type="PANTHER" id="PTHR39607">
    <property type="entry name" value="XANTHOCILLIN BIOSYNTHESIS CLUSTER TRANSCRIPTION FACTOR XANC-RELATED"/>
    <property type="match status" value="1"/>
</dbReference>
<feature type="compositionally biased region" description="Polar residues" evidence="1">
    <location>
        <begin position="86"/>
        <end position="108"/>
    </location>
</feature>
<keyword evidence="3" id="KW-1185">Reference proteome</keyword>
<reference evidence="2 3" key="1">
    <citation type="journal article" date="2016" name="Proc. Natl. Acad. Sci. U.S.A.">
        <title>Comparative genomics of biotechnologically important yeasts.</title>
        <authorList>
            <person name="Riley R."/>
            <person name="Haridas S."/>
            <person name="Wolfe K.H."/>
            <person name="Lopes M.R."/>
            <person name="Hittinger C.T."/>
            <person name="Goeker M."/>
            <person name="Salamov A.A."/>
            <person name="Wisecaver J.H."/>
            <person name="Long T.M."/>
            <person name="Calvey C.H."/>
            <person name="Aerts A.L."/>
            <person name="Barry K.W."/>
            <person name="Choi C."/>
            <person name="Clum A."/>
            <person name="Coughlan A.Y."/>
            <person name="Deshpande S."/>
            <person name="Douglass A.P."/>
            <person name="Hanson S.J."/>
            <person name="Klenk H.-P."/>
            <person name="LaButti K.M."/>
            <person name="Lapidus A."/>
            <person name="Lindquist E.A."/>
            <person name="Lipzen A.M."/>
            <person name="Meier-Kolthoff J.P."/>
            <person name="Ohm R.A."/>
            <person name="Otillar R.P."/>
            <person name="Pangilinan J.L."/>
            <person name="Peng Y."/>
            <person name="Rokas A."/>
            <person name="Rosa C.A."/>
            <person name="Scheuner C."/>
            <person name="Sibirny A.A."/>
            <person name="Slot J.C."/>
            <person name="Stielow J.B."/>
            <person name="Sun H."/>
            <person name="Kurtzman C.P."/>
            <person name="Blackwell M."/>
            <person name="Grigoriev I.V."/>
            <person name="Jeffries T.W."/>
        </authorList>
    </citation>
    <scope>NUCLEOTIDE SEQUENCE [LARGE SCALE GENOMIC DNA]</scope>
    <source>
        <strain evidence="2 3">NRRL Y-11557</strain>
    </source>
</reference>
<dbReference type="AlphaFoldDB" id="A0A1E3QG44"/>
<feature type="non-terminal residue" evidence="2">
    <location>
        <position position="136"/>
    </location>
</feature>
<evidence type="ECO:0000256" key="1">
    <source>
        <dbReference type="SAM" id="MobiDB-lite"/>
    </source>
</evidence>
<dbReference type="EMBL" id="KV454290">
    <property type="protein sequence ID" value="ODQ75957.1"/>
    <property type="molecule type" value="Genomic_DNA"/>
</dbReference>
<feature type="region of interest" description="Disordered" evidence="1">
    <location>
        <begin position="1"/>
        <end position="25"/>
    </location>
</feature>
<sequence>MDEYKRSLMPDNKESPPAVLLGRMPQQLEVRVPEEDWTGITDAAERRKLQNRLNQRIYRRRRAAKPSWQRFKSMTNSAAASKSPDSENTGEPMTESPAANQSFGNATHQADEARPIATRATSIHNLSPAGIQEMMA</sequence>
<dbReference type="STRING" id="675824.A0A1E3QG44"/>
<name>A0A1E3QG44_LIPST</name>
<protein>
    <recommendedName>
        <fullName evidence="4">BZIP domain-containing protein</fullName>
    </recommendedName>
</protein>
<feature type="compositionally biased region" description="Polar residues" evidence="1">
    <location>
        <begin position="70"/>
        <end position="80"/>
    </location>
</feature>
<feature type="compositionally biased region" description="Basic and acidic residues" evidence="1">
    <location>
        <begin position="1"/>
        <end position="14"/>
    </location>
</feature>
<dbReference type="Proteomes" id="UP000094385">
    <property type="component" value="Unassembled WGS sequence"/>
</dbReference>
<accession>A0A1E3QG44</accession>